<keyword evidence="1" id="KW-0812">Transmembrane</keyword>
<comment type="caution">
    <text evidence="2">The sequence shown here is derived from an EMBL/GenBank/DDBJ whole genome shotgun (WGS) entry which is preliminary data.</text>
</comment>
<accession>A0A7X6MS71</accession>
<keyword evidence="1" id="KW-1133">Transmembrane helix</keyword>
<protein>
    <submittedName>
        <fullName evidence="2">Uncharacterized protein</fullName>
    </submittedName>
</protein>
<feature type="transmembrane region" description="Helical" evidence="1">
    <location>
        <begin position="12"/>
        <end position="36"/>
    </location>
</feature>
<dbReference type="RefSeq" id="WP_044515693.1">
    <property type="nucleotide sequence ID" value="NZ_HG322951.1"/>
</dbReference>
<evidence type="ECO:0000313" key="2">
    <source>
        <dbReference type="EMBL" id="NKZ13922.1"/>
    </source>
</evidence>
<reference evidence="2 3" key="1">
    <citation type="submission" date="2020-04" db="EMBL/GenBank/DDBJ databases">
        <title>MicrobeNet Type strains.</title>
        <authorList>
            <person name="Nicholson A.C."/>
        </authorList>
    </citation>
    <scope>NUCLEOTIDE SEQUENCE [LARGE SCALE GENOMIC DNA]</scope>
    <source>
        <strain evidence="2 3">ATCC 700731</strain>
    </source>
</reference>
<feature type="transmembrane region" description="Helical" evidence="1">
    <location>
        <begin position="42"/>
        <end position="63"/>
    </location>
</feature>
<dbReference type="Proteomes" id="UP000518188">
    <property type="component" value="Unassembled WGS sequence"/>
</dbReference>
<feature type="transmembrane region" description="Helical" evidence="1">
    <location>
        <begin position="75"/>
        <end position="94"/>
    </location>
</feature>
<evidence type="ECO:0000256" key="1">
    <source>
        <dbReference type="SAM" id="Phobius"/>
    </source>
</evidence>
<keyword evidence="1" id="KW-0472">Membrane</keyword>
<feature type="transmembrane region" description="Helical" evidence="1">
    <location>
        <begin position="100"/>
        <end position="118"/>
    </location>
</feature>
<dbReference type="EMBL" id="JAAXPJ010000010">
    <property type="protein sequence ID" value="NKZ13922.1"/>
    <property type="molecule type" value="Genomic_DNA"/>
</dbReference>
<gene>
    <name evidence="2" type="ORF">HGA11_23365</name>
</gene>
<name>A0A7X6MS71_9MYCO</name>
<dbReference type="AlphaFoldDB" id="A0A7X6MS71"/>
<proteinExistence type="predicted"/>
<organism evidence="2 3">
    <name type="scientific">Mycolicibacterium septicum DSM 44393</name>
    <dbReference type="NCBI Taxonomy" id="1341646"/>
    <lineage>
        <taxon>Bacteria</taxon>
        <taxon>Bacillati</taxon>
        <taxon>Actinomycetota</taxon>
        <taxon>Actinomycetes</taxon>
        <taxon>Mycobacteriales</taxon>
        <taxon>Mycobacteriaceae</taxon>
        <taxon>Mycolicibacterium</taxon>
    </lineage>
</organism>
<sequence length="127" mass="12906">MPSSSASRRATISFSCWLVGAVLLIVGGLIAASASWPSAESTLFRSVGVLTALAGAGMAFLAGRSRTGDARYRRAAIALSMAIVVVIALIAAFSLAPVHILTLLALLLLIAGTGLSALPGRRVDDGE</sequence>
<evidence type="ECO:0000313" key="3">
    <source>
        <dbReference type="Proteomes" id="UP000518188"/>
    </source>
</evidence>